<organism evidence="1 2">
    <name type="scientific">Rotaria sordida</name>
    <dbReference type="NCBI Taxonomy" id="392033"/>
    <lineage>
        <taxon>Eukaryota</taxon>
        <taxon>Metazoa</taxon>
        <taxon>Spiralia</taxon>
        <taxon>Gnathifera</taxon>
        <taxon>Rotifera</taxon>
        <taxon>Eurotatoria</taxon>
        <taxon>Bdelloidea</taxon>
        <taxon>Philodinida</taxon>
        <taxon>Philodinidae</taxon>
        <taxon>Rotaria</taxon>
    </lineage>
</organism>
<sequence>MDFNLNHLKIKDQCHIMEIDEKSSFESNEIIDLNSRKILDYFLSVHPINNNIVLIDQILSQPQIINNSLQRSPYITLHNKDQPVKLKPRTEYSVQTI</sequence>
<dbReference type="AlphaFoldDB" id="A0A815JWR1"/>
<accession>A0A815JWR1</accession>
<evidence type="ECO:0000313" key="1">
    <source>
        <dbReference type="EMBL" id="CAF1383382.1"/>
    </source>
</evidence>
<dbReference type="EMBL" id="CAJNOT010003434">
    <property type="protein sequence ID" value="CAF1383382.1"/>
    <property type="molecule type" value="Genomic_DNA"/>
</dbReference>
<comment type="caution">
    <text evidence="1">The sequence shown here is derived from an EMBL/GenBank/DDBJ whole genome shotgun (WGS) entry which is preliminary data.</text>
</comment>
<name>A0A815JWR1_9BILA</name>
<proteinExistence type="predicted"/>
<protein>
    <submittedName>
        <fullName evidence="1">Uncharacterized protein</fullName>
    </submittedName>
</protein>
<evidence type="ECO:0000313" key="2">
    <source>
        <dbReference type="Proteomes" id="UP000663864"/>
    </source>
</evidence>
<gene>
    <name evidence="1" type="ORF">ZHD862_LOCUS32235</name>
</gene>
<reference evidence="1" key="1">
    <citation type="submission" date="2021-02" db="EMBL/GenBank/DDBJ databases">
        <authorList>
            <person name="Nowell W R."/>
        </authorList>
    </citation>
    <scope>NUCLEOTIDE SEQUENCE</scope>
</reference>
<dbReference type="Proteomes" id="UP000663864">
    <property type="component" value="Unassembled WGS sequence"/>
</dbReference>